<gene>
    <name evidence="1" type="ORF">SAMN04488050_104156</name>
</gene>
<sequence length="40" mass="4449">MLRTIIMGSCISVQGFLEKTLPDGRIMVRVGQQIFTGRPV</sequence>
<dbReference type="Proteomes" id="UP000199392">
    <property type="component" value="Unassembled WGS sequence"/>
</dbReference>
<dbReference type="EMBL" id="FOZW01000004">
    <property type="protein sequence ID" value="SFS72640.1"/>
    <property type="molecule type" value="Genomic_DNA"/>
</dbReference>
<name>A0A1I6S6Z6_9RHOB</name>
<evidence type="ECO:0000313" key="1">
    <source>
        <dbReference type="EMBL" id="SFS72640.1"/>
    </source>
</evidence>
<proteinExistence type="predicted"/>
<protein>
    <recommendedName>
        <fullName evidence="3">Translation initiation factor 2</fullName>
    </recommendedName>
</protein>
<evidence type="ECO:0008006" key="3">
    <source>
        <dbReference type="Google" id="ProtNLM"/>
    </source>
</evidence>
<keyword evidence="2" id="KW-1185">Reference proteome</keyword>
<reference evidence="2" key="1">
    <citation type="submission" date="2016-10" db="EMBL/GenBank/DDBJ databases">
        <authorList>
            <person name="Varghese N."/>
            <person name="Submissions S."/>
        </authorList>
    </citation>
    <scope>NUCLEOTIDE SEQUENCE [LARGE SCALE GENOMIC DNA]</scope>
    <source>
        <strain evidence="2">DSM 26894</strain>
    </source>
</reference>
<dbReference type="STRING" id="311180.SAMN04488050_104156"/>
<accession>A0A1I6S6Z6</accession>
<dbReference type="RefSeq" id="WP_092423579.1">
    <property type="nucleotide sequence ID" value="NZ_FNCL01000004.1"/>
</dbReference>
<dbReference type="AlphaFoldDB" id="A0A1I6S6Z6"/>
<evidence type="ECO:0000313" key="2">
    <source>
        <dbReference type="Proteomes" id="UP000199392"/>
    </source>
</evidence>
<organism evidence="1 2">
    <name type="scientific">Alloyangia pacifica</name>
    <dbReference type="NCBI Taxonomy" id="311180"/>
    <lineage>
        <taxon>Bacteria</taxon>
        <taxon>Pseudomonadati</taxon>
        <taxon>Pseudomonadota</taxon>
        <taxon>Alphaproteobacteria</taxon>
        <taxon>Rhodobacterales</taxon>
        <taxon>Roseobacteraceae</taxon>
        <taxon>Alloyangia</taxon>
    </lineage>
</organism>